<dbReference type="InterPro" id="IPR029526">
    <property type="entry name" value="PGBD"/>
</dbReference>
<dbReference type="PANTHER" id="PTHR46599">
    <property type="entry name" value="PIGGYBAC TRANSPOSABLE ELEMENT-DERIVED PROTEIN 4"/>
    <property type="match status" value="1"/>
</dbReference>
<dbReference type="AlphaFoldDB" id="A0A8S2HZ42"/>
<dbReference type="Proteomes" id="UP000682733">
    <property type="component" value="Unassembled WGS sequence"/>
</dbReference>
<protein>
    <recommendedName>
        <fullName evidence="2">PiggyBac transposable element-derived protein domain-containing protein</fullName>
    </recommendedName>
</protein>
<feature type="domain" description="PiggyBac transposable element-derived protein" evidence="2">
    <location>
        <begin position="146"/>
        <end position="357"/>
    </location>
</feature>
<dbReference type="PANTHER" id="PTHR46599:SF6">
    <property type="entry name" value="DUAL SPECIFICITY PHOSPHATASE 26"/>
    <property type="match status" value="1"/>
</dbReference>
<dbReference type="Proteomes" id="UP000677228">
    <property type="component" value="Unassembled WGS sequence"/>
</dbReference>
<accession>A0A8S2HZ42</accession>
<evidence type="ECO:0000259" key="2">
    <source>
        <dbReference type="Pfam" id="PF13843"/>
    </source>
</evidence>
<sequence length="358" mass="41188">MASNKRLNSNQTKQWHMYAKNFEDESDDKDDDVDDEDSDDSEIPDAVKNSSDESEDDTDVEKGSGDESDSSYLETDSISDDEPPKRRVKRGKTIEEEKSTAKIFTARSGRQWSSEGSPKRKTPLANILRQRSGIGQSATHIQTIKEAFQLLITQEMILLMVKETNRRAHLFMKEWNERNVGKENQWKETDCEEILAFIGLLILTGVHHAKNESLDELWSMIHGRPIFRATMTKNRFKSLLQFCRFDNKITRDERLKKDKLAAIREFWTMFLAQLQVCYTLGESLTVDEQLVATRGRCNFRQYIPSKPGKYGLKIFWCCDSNTAYPLNGEVYLGRQHGAAPAAKDANRIRNLVNRLVHP</sequence>
<feature type="compositionally biased region" description="Polar residues" evidence="1">
    <location>
        <begin position="1"/>
        <end position="14"/>
    </location>
</feature>
<reference evidence="4" key="1">
    <citation type="submission" date="2021-02" db="EMBL/GenBank/DDBJ databases">
        <authorList>
            <person name="Nowell W R."/>
        </authorList>
    </citation>
    <scope>NUCLEOTIDE SEQUENCE</scope>
</reference>
<organism evidence="4 5">
    <name type="scientific">Didymodactylos carnosus</name>
    <dbReference type="NCBI Taxonomy" id="1234261"/>
    <lineage>
        <taxon>Eukaryota</taxon>
        <taxon>Metazoa</taxon>
        <taxon>Spiralia</taxon>
        <taxon>Gnathifera</taxon>
        <taxon>Rotifera</taxon>
        <taxon>Eurotatoria</taxon>
        <taxon>Bdelloidea</taxon>
        <taxon>Philodinida</taxon>
        <taxon>Philodinidae</taxon>
        <taxon>Didymodactylos</taxon>
    </lineage>
</organism>
<comment type="caution">
    <text evidence="4">The sequence shown here is derived from an EMBL/GenBank/DDBJ whole genome shotgun (WGS) entry which is preliminary data.</text>
</comment>
<evidence type="ECO:0000256" key="1">
    <source>
        <dbReference type="SAM" id="MobiDB-lite"/>
    </source>
</evidence>
<dbReference type="EMBL" id="CAJNOK010003744">
    <property type="protein sequence ID" value="CAF0912686.1"/>
    <property type="molecule type" value="Genomic_DNA"/>
</dbReference>
<dbReference type="EMBL" id="CAJOBA010003746">
    <property type="protein sequence ID" value="CAF3691543.1"/>
    <property type="molecule type" value="Genomic_DNA"/>
</dbReference>
<proteinExistence type="predicted"/>
<dbReference type="Pfam" id="PF13843">
    <property type="entry name" value="DDE_Tnp_1_7"/>
    <property type="match status" value="1"/>
</dbReference>
<evidence type="ECO:0000313" key="5">
    <source>
        <dbReference type="Proteomes" id="UP000682733"/>
    </source>
</evidence>
<gene>
    <name evidence="3" type="ORF">OVA965_LOCUS10205</name>
    <name evidence="4" type="ORF">TMI583_LOCUS10203</name>
</gene>
<name>A0A8S2HZ42_9BILA</name>
<feature type="compositionally biased region" description="Acidic residues" evidence="1">
    <location>
        <begin position="24"/>
        <end position="43"/>
    </location>
</feature>
<feature type="region of interest" description="Disordered" evidence="1">
    <location>
        <begin position="1"/>
        <end position="124"/>
    </location>
</feature>
<evidence type="ECO:0000313" key="4">
    <source>
        <dbReference type="EMBL" id="CAF3691543.1"/>
    </source>
</evidence>
<evidence type="ECO:0000313" key="3">
    <source>
        <dbReference type="EMBL" id="CAF0912686.1"/>
    </source>
</evidence>